<feature type="transmembrane region" description="Helical" evidence="1">
    <location>
        <begin position="55"/>
        <end position="77"/>
    </location>
</feature>
<protein>
    <submittedName>
        <fullName evidence="2">Uncharacterized protein</fullName>
    </submittedName>
</protein>
<name>A0A1G7MLS8_9BACT</name>
<dbReference type="RefSeq" id="WP_092153670.1">
    <property type="nucleotide sequence ID" value="NZ_FNBX01000009.1"/>
</dbReference>
<feature type="transmembrane region" description="Helical" evidence="1">
    <location>
        <begin position="205"/>
        <end position="224"/>
    </location>
</feature>
<evidence type="ECO:0000256" key="1">
    <source>
        <dbReference type="SAM" id="Phobius"/>
    </source>
</evidence>
<dbReference type="STRING" id="571438.SAMN05192586_10954"/>
<gene>
    <name evidence="2" type="ORF">SAMN05192586_10954</name>
</gene>
<feature type="transmembrane region" description="Helical" evidence="1">
    <location>
        <begin position="84"/>
        <end position="102"/>
    </location>
</feature>
<feature type="transmembrane region" description="Helical" evidence="1">
    <location>
        <begin position="108"/>
        <end position="127"/>
    </location>
</feature>
<keyword evidence="1" id="KW-0812">Transmembrane</keyword>
<feature type="transmembrane region" description="Helical" evidence="1">
    <location>
        <begin position="230"/>
        <end position="250"/>
    </location>
</feature>
<feature type="transmembrane region" description="Helical" evidence="1">
    <location>
        <begin position="171"/>
        <end position="193"/>
    </location>
</feature>
<dbReference type="AlphaFoldDB" id="A0A1G7MLS8"/>
<evidence type="ECO:0000313" key="3">
    <source>
        <dbReference type="Proteomes" id="UP000199355"/>
    </source>
</evidence>
<keyword evidence="1" id="KW-1133">Transmembrane helix</keyword>
<keyword evidence="1" id="KW-0472">Membrane</keyword>
<organism evidence="2 3">
    <name type="scientific">Desulfovibrio legallii</name>
    <dbReference type="NCBI Taxonomy" id="571438"/>
    <lineage>
        <taxon>Bacteria</taxon>
        <taxon>Pseudomonadati</taxon>
        <taxon>Thermodesulfobacteriota</taxon>
        <taxon>Desulfovibrionia</taxon>
        <taxon>Desulfovibrionales</taxon>
        <taxon>Desulfovibrionaceae</taxon>
        <taxon>Desulfovibrio</taxon>
    </lineage>
</organism>
<dbReference type="OrthoDB" id="5457281at2"/>
<reference evidence="3" key="1">
    <citation type="submission" date="2016-10" db="EMBL/GenBank/DDBJ databases">
        <authorList>
            <person name="Varghese N."/>
            <person name="Submissions S."/>
        </authorList>
    </citation>
    <scope>NUCLEOTIDE SEQUENCE [LARGE SCALE GENOMIC DNA]</scope>
    <source>
        <strain evidence="3">KHC7</strain>
    </source>
</reference>
<feature type="transmembrane region" description="Helical" evidence="1">
    <location>
        <begin position="147"/>
        <end position="165"/>
    </location>
</feature>
<evidence type="ECO:0000313" key="2">
    <source>
        <dbReference type="EMBL" id="SDF62683.1"/>
    </source>
</evidence>
<dbReference type="EMBL" id="FNBX01000009">
    <property type="protein sequence ID" value="SDF62683.1"/>
    <property type="molecule type" value="Genomic_DNA"/>
</dbReference>
<accession>A0A1G7MLS8</accession>
<dbReference type="Proteomes" id="UP000199355">
    <property type="component" value="Unassembled WGS sequence"/>
</dbReference>
<keyword evidence="3" id="KW-1185">Reference proteome</keyword>
<sequence>MLLKMLLTPLLILLCAAIARRWGAFVGGAVAGLPLISGPVSFFLTLEQGPAFAAAASYNTLLGVVACAATALAYPWLAVRGLPWFGALPLSLAGYFVTGWAVQGLPHAPWLALGLALAMPLGILALLPPVPQERPGPSHPLPVRLRLPLQMAWGAALVLGVTTAAQRLGPGWSGVLMFFPVMICAIMPFVHAAGGAGAVVCAMRGFMAGWFGCIAFAVAIMTGVERLPLWPCYALATAAALLTGAGVTLLEERRFAARAQRGKRR</sequence>
<proteinExistence type="predicted"/>